<gene>
    <name evidence="3" type="ORF">PG996_014011</name>
</gene>
<dbReference type="EMBL" id="JAQQWM010000009">
    <property type="protein sequence ID" value="KAK8045947.1"/>
    <property type="molecule type" value="Genomic_DNA"/>
</dbReference>
<feature type="compositionally biased region" description="Gly residues" evidence="1">
    <location>
        <begin position="250"/>
        <end position="259"/>
    </location>
</feature>
<accession>A0ABR1TH69</accession>
<name>A0ABR1TH69_9PEZI</name>
<evidence type="ECO:0000259" key="2">
    <source>
        <dbReference type="PROSITE" id="PS50097"/>
    </source>
</evidence>
<reference evidence="3 4" key="1">
    <citation type="submission" date="2023-01" db="EMBL/GenBank/DDBJ databases">
        <title>Analysis of 21 Apiospora genomes using comparative genomics revels a genus with tremendous synthesis potential of carbohydrate active enzymes and secondary metabolites.</title>
        <authorList>
            <person name="Sorensen T."/>
        </authorList>
    </citation>
    <scope>NUCLEOTIDE SEQUENCE [LARGE SCALE GENOMIC DNA]</scope>
    <source>
        <strain evidence="3 4">CBS 83171</strain>
    </source>
</reference>
<protein>
    <recommendedName>
        <fullName evidence="2">BTB domain-containing protein</fullName>
    </recommendedName>
</protein>
<sequence>MPAQKYPVVREEGDGLNGSLWDTGEFSDVKVICQGEQMSLHRAILCRCPWFKENFEILTGSRYEIKLDRFPPDLIRCLVFFIYTTEIQHQRLQLSGLIPRFDHGTFATLYEMGSYFKFPKFKDALIDMGTTSLNQLASSRLSGDRFKKSQIDEILAGVKKAYAGSMYKQAALRSLYVAFFTQHYSKVREVRYFYQAIDPIPVFTKDMKESLGLSDEEWDNAKGDVKCDAKGGKKNGKKDASKGGSKDGVSKGGGSKDSS</sequence>
<organism evidence="3 4">
    <name type="scientific">Apiospora saccharicola</name>
    <dbReference type="NCBI Taxonomy" id="335842"/>
    <lineage>
        <taxon>Eukaryota</taxon>
        <taxon>Fungi</taxon>
        <taxon>Dikarya</taxon>
        <taxon>Ascomycota</taxon>
        <taxon>Pezizomycotina</taxon>
        <taxon>Sordariomycetes</taxon>
        <taxon>Xylariomycetidae</taxon>
        <taxon>Amphisphaeriales</taxon>
        <taxon>Apiosporaceae</taxon>
        <taxon>Apiospora</taxon>
    </lineage>
</organism>
<dbReference type="Pfam" id="PF00651">
    <property type="entry name" value="BTB"/>
    <property type="match status" value="1"/>
</dbReference>
<proteinExistence type="predicted"/>
<dbReference type="InterPro" id="IPR011333">
    <property type="entry name" value="SKP1/BTB/POZ_sf"/>
</dbReference>
<evidence type="ECO:0000256" key="1">
    <source>
        <dbReference type="SAM" id="MobiDB-lite"/>
    </source>
</evidence>
<evidence type="ECO:0000313" key="4">
    <source>
        <dbReference type="Proteomes" id="UP001446871"/>
    </source>
</evidence>
<dbReference type="PROSITE" id="PS50097">
    <property type="entry name" value="BTB"/>
    <property type="match status" value="1"/>
</dbReference>
<comment type="caution">
    <text evidence="3">The sequence shown here is derived from an EMBL/GenBank/DDBJ whole genome shotgun (WGS) entry which is preliminary data.</text>
</comment>
<evidence type="ECO:0000313" key="3">
    <source>
        <dbReference type="EMBL" id="KAK8045947.1"/>
    </source>
</evidence>
<dbReference type="InterPro" id="IPR000210">
    <property type="entry name" value="BTB/POZ_dom"/>
</dbReference>
<dbReference type="SUPFAM" id="SSF54695">
    <property type="entry name" value="POZ domain"/>
    <property type="match status" value="1"/>
</dbReference>
<keyword evidence="4" id="KW-1185">Reference proteome</keyword>
<feature type="compositionally biased region" description="Basic and acidic residues" evidence="1">
    <location>
        <begin position="222"/>
        <end position="249"/>
    </location>
</feature>
<dbReference type="Proteomes" id="UP001446871">
    <property type="component" value="Unassembled WGS sequence"/>
</dbReference>
<dbReference type="Gene3D" id="3.30.710.10">
    <property type="entry name" value="Potassium Channel Kv1.1, Chain A"/>
    <property type="match status" value="1"/>
</dbReference>
<dbReference type="CDD" id="cd18186">
    <property type="entry name" value="BTB_POZ_ZBTB_KLHL-like"/>
    <property type="match status" value="1"/>
</dbReference>
<feature type="region of interest" description="Disordered" evidence="1">
    <location>
        <begin position="222"/>
        <end position="259"/>
    </location>
</feature>
<feature type="domain" description="BTB" evidence="2">
    <location>
        <begin position="27"/>
        <end position="91"/>
    </location>
</feature>